<accession>A0AAE3VGF4</accession>
<gene>
    <name evidence="2" type="ORF">J3R75_002119</name>
</gene>
<evidence type="ECO:0008006" key="4">
    <source>
        <dbReference type="Google" id="ProtNLM"/>
    </source>
</evidence>
<reference evidence="2" key="1">
    <citation type="submission" date="2023-07" db="EMBL/GenBank/DDBJ databases">
        <title>Genomic Encyclopedia of Type Strains, Phase IV (KMG-IV): sequencing the most valuable type-strain genomes for metagenomic binning, comparative biology and taxonomic classification.</title>
        <authorList>
            <person name="Goeker M."/>
        </authorList>
    </citation>
    <scope>NUCLEOTIDE SEQUENCE</scope>
    <source>
        <strain evidence="2">DSM 24202</strain>
    </source>
</reference>
<sequence length="945" mass="103378">MGNLISAIVGGMLVLSATAADKSQLTFQFNAGAELRVGGQRLARIAPGYFSAGWSHGGFASDFKDVPEGAPLRASATRNGVVIDLVVRDLSVDGSSASMVYEMTPQKDISLNALFVGVVFDVDDLVGRPVQIDDSAPVIFPAERGETQVLTKKAQKVIFDTAKGALALVLAEPTSVMLQDDRAWGPTATLRIGLNQDPPATWEGGKTLRVAMTLTAPLPIVCKRPGAVVLTANDEWLPLQASLGVEPGSAVDFSVFGLADGPAGKYGKVVRNGRHFEFERQPGKAQRFYGVNLCFMAQYLEDDQAVELAERLYRLGYNTVRFHHHESNLQDRSQGDSVSINPVRQAQFDRLFAELKKRGIYMTTDTYVSRKVFAKEIWPDATGDVSMNDMKMLLPVNDAAFANWVAFTRNFLGHVNPHTGLTLAQDPALAWISLINEGNFGNFIGALSGRVKDEWLRAWNDWLGKRYASVAARNQAWGREADAVLADLPTGGRGTVAERRDFDRFQLDVATAMYRKMTAFLRDELGCQALFTDMNSWTSHAWTQLYRSEFDYVDEHFYVDHPVFLQKSWQLPSTCGNASPVKRGEPGGGHTAYLRLLDRPFAISEYNYSGPGRYRGVGGILTGCMAALQDWAAIWRFAYSHGGNMFEMGFAGYFDMASDPLNQAAERATLCLFMRGDMSPASRTIAISLAKDHYDSDDVPPAAGVVPSWSSMNTVAIVGSHVGPAGSAAPADVSVAWTDAAPKAPIALPSGNPGSGETRAALQELFRERGWLPAENSTDFGARISQSTNGEFTMNGRDDIMVLDTLMTAGGFAPAGKRINTRAVDIAILDTDATVWVSSLDKEPISRSRRLLVTHLTDLQNEGRRFAEEERRTVLSWGKMPYLVRAGRAELLVKMTEPEKATVWRIATNGKRIDQLKATVTPEGLLLPLDVKGPQGAQMMYEIVK</sequence>
<protein>
    <recommendedName>
        <fullName evidence="4">Glycoside hydrolase family 42 N-terminal domain-containing protein</fullName>
    </recommendedName>
</protein>
<dbReference type="RefSeq" id="WP_307261444.1">
    <property type="nucleotide sequence ID" value="NZ_JAUSVL010000001.1"/>
</dbReference>
<dbReference type="Gene3D" id="3.20.20.80">
    <property type="entry name" value="Glycosidases"/>
    <property type="match status" value="1"/>
</dbReference>
<name>A0AAE3VGF4_9BACT</name>
<feature type="chain" id="PRO_5041985237" description="Glycoside hydrolase family 42 N-terminal domain-containing protein" evidence="1">
    <location>
        <begin position="20"/>
        <end position="945"/>
    </location>
</feature>
<organism evidence="2 3">
    <name type="scientific">Oligosphaera ethanolica</name>
    <dbReference type="NCBI Taxonomy" id="760260"/>
    <lineage>
        <taxon>Bacteria</taxon>
        <taxon>Pseudomonadati</taxon>
        <taxon>Lentisphaerota</taxon>
        <taxon>Oligosphaeria</taxon>
        <taxon>Oligosphaerales</taxon>
        <taxon>Oligosphaeraceae</taxon>
        <taxon>Oligosphaera</taxon>
    </lineage>
</organism>
<dbReference type="SUPFAM" id="SSF51445">
    <property type="entry name" value="(Trans)glycosidases"/>
    <property type="match status" value="1"/>
</dbReference>
<dbReference type="EMBL" id="JAUSVL010000001">
    <property type="protein sequence ID" value="MDQ0290012.1"/>
    <property type="molecule type" value="Genomic_DNA"/>
</dbReference>
<dbReference type="InterPro" id="IPR017853">
    <property type="entry name" value="GH"/>
</dbReference>
<evidence type="ECO:0000256" key="1">
    <source>
        <dbReference type="SAM" id="SignalP"/>
    </source>
</evidence>
<evidence type="ECO:0000313" key="2">
    <source>
        <dbReference type="EMBL" id="MDQ0290012.1"/>
    </source>
</evidence>
<proteinExistence type="predicted"/>
<evidence type="ECO:0000313" key="3">
    <source>
        <dbReference type="Proteomes" id="UP001238163"/>
    </source>
</evidence>
<dbReference type="AlphaFoldDB" id="A0AAE3VGF4"/>
<dbReference type="Proteomes" id="UP001238163">
    <property type="component" value="Unassembled WGS sequence"/>
</dbReference>
<keyword evidence="3" id="KW-1185">Reference proteome</keyword>
<comment type="caution">
    <text evidence="2">The sequence shown here is derived from an EMBL/GenBank/DDBJ whole genome shotgun (WGS) entry which is preliminary data.</text>
</comment>
<feature type="signal peptide" evidence="1">
    <location>
        <begin position="1"/>
        <end position="19"/>
    </location>
</feature>
<keyword evidence="1" id="KW-0732">Signal</keyword>